<dbReference type="InParanoid" id="A0A1X7V9S0"/>
<dbReference type="InterPro" id="IPR036397">
    <property type="entry name" value="RNaseH_sf"/>
</dbReference>
<evidence type="ECO:0000259" key="1">
    <source>
        <dbReference type="PROSITE" id="PS50994"/>
    </source>
</evidence>
<dbReference type="PANTHER" id="PTHR37984">
    <property type="entry name" value="PROTEIN CBG26694"/>
    <property type="match status" value="1"/>
</dbReference>
<dbReference type="GO" id="GO:0003676">
    <property type="term" value="F:nucleic acid binding"/>
    <property type="evidence" value="ECO:0007669"/>
    <property type="project" value="InterPro"/>
</dbReference>
<protein>
    <recommendedName>
        <fullName evidence="1">Integrase catalytic domain-containing protein</fullName>
    </recommendedName>
</protein>
<dbReference type="PANTHER" id="PTHR37984:SF13">
    <property type="entry name" value="RIBONUCLEASE H"/>
    <property type="match status" value="1"/>
</dbReference>
<dbReference type="STRING" id="400682.A0A1X7V9S0"/>
<dbReference type="InterPro" id="IPR001584">
    <property type="entry name" value="Integrase_cat-core"/>
</dbReference>
<dbReference type="Gene3D" id="3.30.420.10">
    <property type="entry name" value="Ribonuclease H-like superfamily/Ribonuclease H"/>
    <property type="match status" value="1"/>
</dbReference>
<name>A0A1X7V9S0_AMPQE</name>
<dbReference type="InterPro" id="IPR012337">
    <property type="entry name" value="RNaseH-like_sf"/>
</dbReference>
<proteinExistence type="predicted"/>
<dbReference type="AlphaFoldDB" id="A0A1X7V9S0"/>
<sequence length="86" mass="9435">MQINHAGPFRDDYSKWLEVHIVPSTSSEATTSKLCLIFSTFGLPDQLVSDNGTGFTSAEFRAFLTANGIRQTLTTPYHPSSNRLAA</sequence>
<dbReference type="PROSITE" id="PS50994">
    <property type="entry name" value="INTEGRASE"/>
    <property type="match status" value="1"/>
</dbReference>
<dbReference type="GO" id="GO:0015074">
    <property type="term" value="P:DNA integration"/>
    <property type="evidence" value="ECO:0007669"/>
    <property type="project" value="InterPro"/>
</dbReference>
<dbReference type="InterPro" id="IPR050951">
    <property type="entry name" value="Retrovirus_Pol_polyprotein"/>
</dbReference>
<dbReference type="Pfam" id="PF00665">
    <property type="entry name" value="rve"/>
    <property type="match status" value="1"/>
</dbReference>
<dbReference type="eggNOG" id="KOG0017">
    <property type="taxonomic scope" value="Eukaryota"/>
</dbReference>
<feature type="domain" description="Integrase catalytic" evidence="1">
    <location>
        <begin position="1"/>
        <end position="86"/>
    </location>
</feature>
<dbReference type="SUPFAM" id="SSF53098">
    <property type="entry name" value="Ribonuclease H-like"/>
    <property type="match status" value="1"/>
</dbReference>
<dbReference type="EnsemblMetazoa" id="Aqu2.1.37050_001">
    <property type="protein sequence ID" value="Aqu2.1.37050_001"/>
    <property type="gene ID" value="Aqu2.1.37050"/>
</dbReference>
<organism evidence="2">
    <name type="scientific">Amphimedon queenslandica</name>
    <name type="common">Sponge</name>
    <dbReference type="NCBI Taxonomy" id="400682"/>
    <lineage>
        <taxon>Eukaryota</taxon>
        <taxon>Metazoa</taxon>
        <taxon>Porifera</taxon>
        <taxon>Demospongiae</taxon>
        <taxon>Heteroscleromorpha</taxon>
        <taxon>Haplosclerida</taxon>
        <taxon>Niphatidae</taxon>
        <taxon>Amphimedon</taxon>
    </lineage>
</organism>
<evidence type="ECO:0000313" key="2">
    <source>
        <dbReference type="EnsemblMetazoa" id="Aqu2.1.37050_001"/>
    </source>
</evidence>
<accession>A0A1X7V9S0</accession>
<reference evidence="2" key="1">
    <citation type="submission" date="2017-05" db="UniProtKB">
        <authorList>
            <consortium name="EnsemblMetazoa"/>
        </authorList>
    </citation>
    <scope>IDENTIFICATION</scope>
</reference>